<protein>
    <recommendedName>
        <fullName evidence="5">Acyl-CoA synthetase</fullName>
    </recommendedName>
</protein>
<name>A0ABT9NRG9_9ACTN</name>
<comment type="similarity">
    <text evidence="1">Belongs to the ATP-dependent AMP-binding enzyme family.</text>
</comment>
<dbReference type="InterPro" id="IPR020845">
    <property type="entry name" value="AMP-binding_CS"/>
</dbReference>
<proteinExistence type="inferred from homology"/>
<evidence type="ECO:0000256" key="4">
    <source>
        <dbReference type="ARBA" id="ARBA00023098"/>
    </source>
</evidence>
<evidence type="ECO:0000313" key="7">
    <source>
        <dbReference type="EMBL" id="MDP9822410.1"/>
    </source>
</evidence>
<dbReference type="PANTHER" id="PTHR43272:SF32">
    <property type="entry name" value="AMP-DEPENDENT SYNTHETASE_LIGASE DOMAIN-CONTAINING PROTEIN"/>
    <property type="match status" value="1"/>
</dbReference>
<keyword evidence="8" id="KW-1185">Reference proteome</keyword>
<dbReference type="InterPro" id="IPR042099">
    <property type="entry name" value="ANL_N_sf"/>
</dbReference>
<dbReference type="Gene3D" id="3.40.50.12780">
    <property type="entry name" value="N-terminal domain of ligase-like"/>
    <property type="match status" value="2"/>
</dbReference>
<sequence length="607" mass="66539">MSAIKYDLAAIENRPPNMAVQFVERVKASADREAFRYPVGESWESMSWREAGDHVDKLAAGLLALGIEPQQRVGIAAGTRYEWILADLAIMCAGAATTTVYPTTIAQDVAYILADSECRIVFAEDDIQVAKLVEQRSELPHLRHVIVFDGAGDGDWVMTLAELEAKGAELLASDPEAVRTAISKIAPDDLATLIYTSGTTGRSKGVRLKHSSWTYEGASIAAQNILSEDDLQFLWLPMAHSFGKVLLSAQLAIGFATAIDGRVEKIVDNLGVVRPTFMGAAPRIFEKAHGKIVTMQAAEGGVKEKLFKKAFEVGLKVDKLKLEGKPVPFLLGKQHALFDKLVFSKVRERFGGRVRFFISGSAALNREIAEWFHAAGILILEGYGMTENAAGAAVNHPHHYKMGTVGPALPGTEIKIGEGDEVLLRGPHIMEGYHNLPEETSRTLDADGWLHTGDKGSLDEDGFLTITGRIKELFKTSGGKYVVPPAIESQFKALCPYASQFIVIGAERNFCIAVITLDPDAMAMWAAENGMEGKSYAEIVSSDKVKAMVGDYVDQLNTRLNRWETVKKWILLDHDLSIESGELTPSMKVKRNVVEEKYREQIDALYA</sequence>
<accession>A0ABT9NRG9</accession>
<gene>
    <name evidence="7" type="ORF">J2S59_002219</name>
</gene>
<keyword evidence="2 7" id="KW-0436">Ligase</keyword>
<organism evidence="7 8">
    <name type="scientific">Nocardioides massiliensis</name>
    <dbReference type="NCBI Taxonomy" id="1325935"/>
    <lineage>
        <taxon>Bacteria</taxon>
        <taxon>Bacillati</taxon>
        <taxon>Actinomycetota</taxon>
        <taxon>Actinomycetes</taxon>
        <taxon>Propionibacteriales</taxon>
        <taxon>Nocardioidaceae</taxon>
        <taxon>Nocardioides</taxon>
    </lineage>
</organism>
<evidence type="ECO:0000313" key="8">
    <source>
        <dbReference type="Proteomes" id="UP001240447"/>
    </source>
</evidence>
<evidence type="ECO:0000256" key="5">
    <source>
        <dbReference type="ARBA" id="ARBA00032875"/>
    </source>
</evidence>
<feature type="domain" description="AMP-dependent synthetase/ligase" evidence="6">
    <location>
        <begin position="24"/>
        <end position="434"/>
    </location>
</feature>
<dbReference type="Pfam" id="PF23562">
    <property type="entry name" value="AMP-binding_C_3"/>
    <property type="match status" value="1"/>
</dbReference>
<dbReference type="PROSITE" id="PS00455">
    <property type="entry name" value="AMP_BINDING"/>
    <property type="match status" value="1"/>
</dbReference>
<evidence type="ECO:0000256" key="2">
    <source>
        <dbReference type="ARBA" id="ARBA00022598"/>
    </source>
</evidence>
<evidence type="ECO:0000259" key="6">
    <source>
        <dbReference type="Pfam" id="PF00501"/>
    </source>
</evidence>
<dbReference type="GO" id="GO:0004467">
    <property type="term" value="F:long-chain fatty acid-CoA ligase activity"/>
    <property type="evidence" value="ECO:0007669"/>
    <property type="project" value="UniProtKB-EC"/>
</dbReference>
<reference evidence="7 8" key="1">
    <citation type="submission" date="2023-07" db="EMBL/GenBank/DDBJ databases">
        <title>Sequencing the genomes of 1000 actinobacteria strains.</title>
        <authorList>
            <person name="Klenk H.-P."/>
        </authorList>
    </citation>
    <scope>NUCLEOTIDE SEQUENCE [LARGE SCALE GENOMIC DNA]</scope>
    <source>
        <strain evidence="7 8">GD13</strain>
    </source>
</reference>
<dbReference type="EMBL" id="JAUSQM010000001">
    <property type="protein sequence ID" value="MDP9822410.1"/>
    <property type="molecule type" value="Genomic_DNA"/>
</dbReference>
<dbReference type="PANTHER" id="PTHR43272">
    <property type="entry name" value="LONG-CHAIN-FATTY-ACID--COA LIGASE"/>
    <property type="match status" value="1"/>
</dbReference>
<evidence type="ECO:0000256" key="3">
    <source>
        <dbReference type="ARBA" id="ARBA00022832"/>
    </source>
</evidence>
<evidence type="ECO:0000256" key="1">
    <source>
        <dbReference type="ARBA" id="ARBA00006432"/>
    </source>
</evidence>
<keyword evidence="4" id="KW-0443">Lipid metabolism</keyword>
<comment type="caution">
    <text evidence="7">The sequence shown here is derived from an EMBL/GenBank/DDBJ whole genome shotgun (WGS) entry which is preliminary data.</text>
</comment>
<dbReference type="InterPro" id="IPR000873">
    <property type="entry name" value="AMP-dep_synth/lig_dom"/>
</dbReference>
<dbReference type="SUPFAM" id="SSF56801">
    <property type="entry name" value="Acetyl-CoA synthetase-like"/>
    <property type="match status" value="1"/>
</dbReference>
<dbReference type="Pfam" id="PF00501">
    <property type="entry name" value="AMP-binding"/>
    <property type="match status" value="1"/>
</dbReference>
<dbReference type="Proteomes" id="UP001240447">
    <property type="component" value="Unassembled WGS sequence"/>
</dbReference>
<dbReference type="CDD" id="cd05907">
    <property type="entry name" value="VL_LC_FACS_like"/>
    <property type="match status" value="1"/>
</dbReference>
<keyword evidence="3" id="KW-0276">Fatty acid metabolism</keyword>